<gene>
    <name evidence="2" type="ORF">DN069_02425</name>
</gene>
<comment type="caution">
    <text evidence="2">The sequence shown here is derived from an EMBL/GenBank/DDBJ whole genome shotgun (WGS) entry which is preliminary data.</text>
</comment>
<dbReference type="SUPFAM" id="SSF54427">
    <property type="entry name" value="NTF2-like"/>
    <property type="match status" value="1"/>
</dbReference>
<evidence type="ECO:0000313" key="2">
    <source>
        <dbReference type="EMBL" id="RAG87200.1"/>
    </source>
</evidence>
<accession>A0A2X0KKH8</accession>
<evidence type="ECO:0000313" key="3">
    <source>
        <dbReference type="Proteomes" id="UP000248889"/>
    </source>
</evidence>
<dbReference type="RefSeq" id="WP_111499059.1">
    <property type="nucleotide sequence ID" value="NZ_QKYN01000009.1"/>
</dbReference>
<evidence type="ECO:0000259" key="1">
    <source>
        <dbReference type="Pfam" id="PF12680"/>
    </source>
</evidence>
<organism evidence="2 3">
    <name type="scientific">Streptacidiphilus pinicola</name>
    <dbReference type="NCBI Taxonomy" id="2219663"/>
    <lineage>
        <taxon>Bacteria</taxon>
        <taxon>Bacillati</taxon>
        <taxon>Actinomycetota</taxon>
        <taxon>Actinomycetes</taxon>
        <taxon>Kitasatosporales</taxon>
        <taxon>Streptomycetaceae</taxon>
        <taxon>Streptacidiphilus</taxon>
    </lineage>
</organism>
<sequence length="127" mass="13800">MNTTDTNAQPAVLPDVVAAYIEAVNAFDADAIMATFADDAVVNDASREFADPASIRAWLDREIVGDKVTMDVTELARHGNLTIVRARYDGTYDKTNLPDELVLTNYLTDAGGKITSLVIVHNQPSPY</sequence>
<reference evidence="2 3" key="1">
    <citation type="submission" date="2018-06" db="EMBL/GenBank/DDBJ databases">
        <title>Streptacidiphilus pinicola sp. nov., isolated from pine grove soil.</title>
        <authorList>
            <person name="Roh S.G."/>
            <person name="Park S."/>
            <person name="Kim M.-K."/>
            <person name="Yun B.-R."/>
            <person name="Park J."/>
            <person name="Kim M.J."/>
            <person name="Kim Y.S."/>
            <person name="Kim S.B."/>
        </authorList>
    </citation>
    <scope>NUCLEOTIDE SEQUENCE [LARGE SCALE GENOMIC DNA]</scope>
    <source>
        <strain evidence="2 3">MMS16-CNU450</strain>
    </source>
</reference>
<dbReference type="Proteomes" id="UP000248889">
    <property type="component" value="Unassembled WGS sequence"/>
</dbReference>
<proteinExistence type="predicted"/>
<dbReference type="OrthoDB" id="8684708at2"/>
<dbReference type="AlphaFoldDB" id="A0A2X0KKH8"/>
<dbReference type="Gene3D" id="3.10.450.50">
    <property type="match status" value="1"/>
</dbReference>
<name>A0A2X0KKH8_9ACTN</name>
<dbReference type="InterPro" id="IPR037401">
    <property type="entry name" value="SnoaL-like"/>
</dbReference>
<dbReference type="InterPro" id="IPR032710">
    <property type="entry name" value="NTF2-like_dom_sf"/>
</dbReference>
<keyword evidence="3" id="KW-1185">Reference proteome</keyword>
<protein>
    <submittedName>
        <fullName evidence="2">Nuclear transport factor 2 family protein</fullName>
    </submittedName>
</protein>
<dbReference type="EMBL" id="QKYN01000009">
    <property type="protein sequence ID" value="RAG87200.1"/>
    <property type="molecule type" value="Genomic_DNA"/>
</dbReference>
<dbReference type="Pfam" id="PF12680">
    <property type="entry name" value="SnoaL_2"/>
    <property type="match status" value="1"/>
</dbReference>
<feature type="domain" description="SnoaL-like" evidence="1">
    <location>
        <begin position="17"/>
        <end position="116"/>
    </location>
</feature>